<organism evidence="1">
    <name type="scientific">Anguilla anguilla</name>
    <name type="common">European freshwater eel</name>
    <name type="synonym">Muraena anguilla</name>
    <dbReference type="NCBI Taxonomy" id="7936"/>
    <lineage>
        <taxon>Eukaryota</taxon>
        <taxon>Metazoa</taxon>
        <taxon>Chordata</taxon>
        <taxon>Craniata</taxon>
        <taxon>Vertebrata</taxon>
        <taxon>Euteleostomi</taxon>
        <taxon>Actinopterygii</taxon>
        <taxon>Neopterygii</taxon>
        <taxon>Teleostei</taxon>
        <taxon>Anguilliformes</taxon>
        <taxon>Anguillidae</taxon>
        <taxon>Anguilla</taxon>
    </lineage>
</organism>
<dbReference type="EMBL" id="GBXM01099390">
    <property type="protein sequence ID" value="JAH09187.1"/>
    <property type="molecule type" value="Transcribed_RNA"/>
</dbReference>
<evidence type="ECO:0000313" key="1">
    <source>
        <dbReference type="EMBL" id="JAH09187.1"/>
    </source>
</evidence>
<reference evidence="1" key="1">
    <citation type="submission" date="2014-11" db="EMBL/GenBank/DDBJ databases">
        <authorList>
            <person name="Amaro Gonzalez C."/>
        </authorList>
    </citation>
    <scope>NUCLEOTIDE SEQUENCE</scope>
</reference>
<dbReference type="AlphaFoldDB" id="A0A0E9PY07"/>
<accession>A0A0E9PY07</accession>
<protein>
    <submittedName>
        <fullName evidence="1">Uncharacterized protein</fullName>
    </submittedName>
</protein>
<dbReference type="EMBL" id="GBXM01053708">
    <property type="protein sequence ID" value="JAH54869.1"/>
    <property type="molecule type" value="Transcribed_RNA"/>
</dbReference>
<proteinExistence type="predicted"/>
<name>A0A0E9PY07_ANGAN</name>
<sequence>MARTSHSLCLFTLSENLFTDCHTDRTSVSIS</sequence>
<reference evidence="1" key="2">
    <citation type="journal article" date="2015" name="Fish Shellfish Immunol.">
        <title>Early steps in the European eel (Anguilla anguilla)-Vibrio vulnificus interaction in the gills: Role of the RtxA13 toxin.</title>
        <authorList>
            <person name="Callol A."/>
            <person name="Pajuelo D."/>
            <person name="Ebbesson L."/>
            <person name="Teles M."/>
            <person name="MacKenzie S."/>
            <person name="Amaro C."/>
        </authorList>
    </citation>
    <scope>NUCLEOTIDE SEQUENCE</scope>
</reference>